<dbReference type="Proteomes" id="UP001597097">
    <property type="component" value="Unassembled WGS sequence"/>
</dbReference>
<sequence length="40" mass="4525">MSYWPLLGDALAAVKLRLSAGETAVLEAPYRPREPFGYEW</sequence>
<accession>A0ABW4GK95</accession>
<comment type="caution">
    <text evidence="1">The sequence shown here is derived from an EMBL/GenBank/DDBJ whole genome shotgun (WGS) entry which is preliminary data.</text>
</comment>
<gene>
    <name evidence="1" type="ORF">ACFSJ0_31180</name>
</gene>
<reference evidence="2" key="1">
    <citation type="journal article" date="2019" name="Int. J. Syst. Evol. Microbiol.">
        <title>The Global Catalogue of Microorganisms (GCM) 10K type strain sequencing project: providing services to taxonomists for standard genome sequencing and annotation.</title>
        <authorList>
            <consortium name="The Broad Institute Genomics Platform"/>
            <consortium name="The Broad Institute Genome Sequencing Center for Infectious Disease"/>
            <person name="Wu L."/>
            <person name="Ma J."/>
        </authorList>
    </citation>
    <scope>NUCLEOTIDE SEQUENCE [LARGE SCALE GENOMIC DNA]</scope>
    <source>
        <strain evidence="2">CGMCC 1.15399</strain>
    </source>
</reference>
<name>A0ABW4GK95_9ACTN</name>
<proteinExistence type="predicted"/>
<dbReference type="RefSeq" id="WP_281428980.1">
    <property type="nucleotide sequence ID" value="NZ_JAHKRM010000022.1"/>
</dbReference>
<evidence type="ECO:0000313" key="1">
    <source>
        <dbReference type="EMBL" id="MFD1541552.1"/>
    </source>
</evidence>
<keyword evidence="2" id="KW-1185">Reference proteome</keyword>
<evidence type="ECO:0000313" key="2">
    <source>
        <dbReference type="Proteomes" id="UP001597097"/>
    </source>
</evidence>
<protein>
    <submittedName>
        <fullName evidence="1">Uncharacterized protein</fullName>
    </submittedName>
</protein>
<organism evidence="1 2">
    <name type="scientific">Nonomuraea guangzhouensis</name>
    <dbReference type="NCBI Taxonomy" id="1291555"/>
    <lineage>
        <taxon>Bacteria</taxon>
        <taxon>Bacillati</taxon>
        <taxon>Actinomycetota</taxon>
        <taxon>Actinomycetes</taxon>
        <taxon>Streptosporangiales</taxon>
        <taxon>Streptosporangiaceae</taxon>
        <taxon>Nonomuraea</taxon>
    </lineage>
</organism>
<dbReference type="EMBL" id="JBHUCM010000029">
    <property type="protein sequence ID" value="MFD1541552.1"/>
    <property type="molecule type" value="Genomic_DNA"/>
</dbReference>